<gene>
    <name evidence="2" type="ORF">BO86DRAFT_82173</name>
</gene>
<dbReference type="EMBL" id="KZ824789">
    <property type="protein sequence ID" value="RAH82341.1"/>
    <property type="molecule type" value="Genomic_DNA"/>
</dbReference>
<protein>
    <submittedName>
        <fullName evidence="2">Uncharacterized protein</fullName>
    </submittedName>
</protein>
<keyword evidence="3" id="KW-1185">Reference proteome</keyword>
<dbReference type="GeneID" id="37181402"/>
<feature type="compositionally biased region" description="Polar residues" evidence="1">
    <location>
        <begin position="1"/>
        <end position="10"/>
    </location>
</feature>
<dbReference type="RefSeq" id="XP_025528235.1">
    <property type="nucleotide sequence ID" value="XM_025677709.1"/>
</dbReference>
<feature type="compositionally biased region" description="Pro residues" evidence="1">
    <location>
        <begin position="51"/>
        <end position="62"/>
    </location>
</feature>
<dbReference type="Proteomes" id="UP000249497">
    <property type="component" value="Unassembled WGS sequence"/>
</dbReference>
<organism evidence="2 3">
    <name type="scientific">Aspergillus japonicus CBS 114.51</name>
    <dbReference type="NCBI Taxonomy" id="1448312"/>
    <lineage>
        <taxon>Eukaryota</taxon>
        <taxon>Fungi</taxon>
        <taxon>Dikarya</taxon>
        <taxon>Ascomycota</taxon>
        <taxon>Pezizomycotina</taxon>
        <taxon>Eurotiomycetes</taxon>
        <taxon>Eurotiomycetidae</taxon>
        <taxon>Eurotiales</taxon>
        <taxon>Aspergillaceae</taxon>
        <taxon>Aspergillus</taxon>
        <taxon>Aspergillus subgen. Circumdati</taxon>
    </lineage>
</organism>
<feature type="compositionally biased region" description="Polar residues" evidence="1">
    <location>
        <begin position="18"/>
        <end position="39"/>
    </location>
</feature>
<sequence length="171" mass="19026">MQAWNWNQTKPDQKRRMSSMSCQRLPDTTLTNYQTSTPLPSHVWYAHSRTPTPPRGEPPPEPQGCQSKPPVSIPTRETYVDTVPESPTCALHHPKLNPSPLPPSCCSVRRLGKGRDAPAHASQPTKTIKQQASLASVLHIVSPSEIRDMTAHVAWHEHGMYWTVRAVAVSV</sequence>
<evidence type="ECO:0000313" key="3">
    <source>
        <dbReference type="Proteomes" id="UP000249497"/>
    </source>
</evidence>
<accession>A0A8T8X2T4</accession>
<evidence type="ECO:0000256" key="1">
    <source>
        <dbReference type="SAM" id="MobiDB-lite"/>
    </source>
</evidence>
<evidence type="ECO:0000313" key="2">
    <source>
        <dbReference type="EMBL" id="RAH82341.1"/>
    </source>
</evidence>
<name>A0A8T8X2T4_ASPJA</name>
<proteinExistence type="predicted"/>
<feature type="region of interest" description="Disordered" evidence="1">
    <location>
        <begin position="1"/>
        <end position="74"/>
    </location>
</feature>
<reference evidence="2 3" key="1">
    <citation type="submission" date="2018-02" db="EMBL/GenBank/DDBJ databases">
        <title>The genomes of Aspergillus section Nigri reveals drivers in fungal speciation.</title>
        <authorList>
            <consortium name="DOE Joint Genome Institute"/>
            <person name="Vesth T.C."/>
            <person name="Nybo J."/>
            <person name="Theobald S."/>
            <person name="Brandl J."/>
            <person name="Frisvad J.C."/>
            <person name="Nielsen K.F."/>
            <person name="Lyhne E.K."/>
            <person name="Kogle M.E."/>
            <person name="Kuo A."/>
            <person name="Riley R."/>
            <person name="Clum A."/>
            <person name="Nolan M."/>
            <person name="Lipzen A."/>
            <person name="Salamov A."/>
            <person name="Henrissat B."/>
            <person name="Wiebenga A."/>
            <person name="De vries R.P."/>
            <person name="Grigoriev I.V."/>
            <person name="Mortensen U.H."/>
            <person name="Andersen M.R."/>
            <person name="Baker S.E."/>
        </authorList>
    </citation>
    <scope>NUCLEOTIDE SEQUENCE [LARGE SCALE GENOMIC DNA]</scope>
    <source>
        <strain evidence="2 3">CBS 114.51</strain>
    </source>
</reference>
<dbReference type="AlphaFoldDB" id="A0A8T8X2T4"/>